<sequence>MPLLKLLNQNSIKTLHQSHTLLRISWYSNFVRNCFSFAQPLLNTHTHLHVGGKSYIE</sequence>
<reference evidence="1" key="2">
    <citation type="journal article" date="2015" name="Fish Shellfish Immunol.">
        <title>Early steps in the European eel (Anguilla anguilla)-Vibrio vulnificus interaction in the gills: Role of the RtxA13 toxin.</title>
        <authorList>
            <person name="Callol A."/>
            <person name="Pajuelo D."/>
            <person name="Ebbesson L."/>
            <person name="Teles M."/>
            <person name="MacKenzie S."/>
            <person name="Amaro C."/>
        </authorList>
    </citation>
    <scope>NUCLEOTIDE SEQUENCE</scope>
</reference>
<protein>
    <submittedName>
        <fullName evidence="1">Uncharacterized protein</fullName>
    </submittedName>
</protein>
<organism evidence="1">
    <name type="scientific">Anguilla anguilla</name>
    <name type="common">European freshwater eel</name>
    <name type="synonym">Muraena anguilla</name>
    <dbReference type="NCBI Taxonomy" id="7936"/>
    <lineage>
        <taxon>Eukaryota</taxon>
        <taxon>Metazoa</taxon>
        <taxon>Chordata</taxon>
        <taxon>Craniata</taxon>
        <taxon>Vertebrata</taxon>
        <taxon>Euteleostomi</taxon>
        <taxon>Actinopterygii</taxon>
        <taxon>Neopterygii</taxon>
        <taxon>Teleostei</taxon>
        <taxon>Anguilliformes</taxon>
        <taxon>Anguillidae</taxon>
        <taxon>Anguilla</taxon>
    </lineage>
</organism>
<accession>A0A0E9XYL2</accession>
<evidence type="ECO:0000313" key="1">
    <source>
        <dbReference type="EMBL" id="JAI07818.1"/>
    </source>
</evidence>
<proteinExistence type="predicted"/>
<reference evidence="1" key="1">
    <citation type="submission" date="2014-11" db="EMBL/GenBank/DDBJ databases">
        <authorList>
            <person name="Amaro Gonzalez C."/>
        </authorList>
    </citation>
    <scope>NUCLEOTIDE SEQUENCE</scope>
</reference>
<name>A0A0E9XYL2_ANGAN</name>
<dbReference type="EMBL" id="GBXM01000760">
    <property type="protein sequence ID" value="JAI07818.1"/>
    <property type="molecule type" value="Transcribed_RNA"/>
</dbReference>
<dbReference type="AlphaFoldDB" id="A0A0E9XYL2"/>